<dbReference type="PANTHER" id="PTHR12857:SF0">
    <property type="entry name" value="CXXC MOTIF CONTAINING ZINC BINDING PROTEIN"/>
    <property type="match status" value="1"/>
</dbReference>
<evidence type="ECO:0000313" key="4">
    <source>
        <dbReference type="EMBL" id="CAG4645923.1"/>
    </source>
</evidence>
<sequence length="160" mass="18189">MPLISLRIKASLENVTKLAPTSVDDFQWFLKLKCTSCGEETEKFVAFSVEDEHPLKGGRGSANMVYKCKLCSRENSIDIVKDSLLPYENQDNQFSKLITFDCRGLEPTAFDFSEGWMCEGLETGTKFMDVDLSDDWAEYDEKGKCTVGVYEKGFEFVKQK</sequence>
<evidence type="ECO:0000256" key="2">
    <source>
        <dbReference type="ARBA" id="ARBA00022723"/>
    </source>
</evidence>
<keyword evidence="2" id="KW-0479">Metal-binding</keyword>
<dbReference type="Pfam" id="PF05907">
    <property type="entry name" value="CXXC_Zn-b_euk"/>
    <property type="match status" value="1"/>
</dbReference>
<dbReference type="AlphaFoldDB" id="A0A9N6ZGA0"/>
<proteinExistence type="inferred from homology"/>
<reference evidence="4" key="1">
    <citation type="submission" date="2021-04" db="EMBL/GenBank/DDBJ databases">
        <authorList>
            <person name="Cornetti L."/>
        </authorList>
    </citation>
    <scope>NUCLEOTIDE SEQUENCE</scope>
</reference>
<dbReference type="InterPro" id="IPR008584">
    <property type="entry name" value="CXXC_Zn-binding_euk"/>
</dbReference>
<name>A0A9N6ZGA0_9CRUS</name>
<accession>A0A9N6ZGA0</accession>
<dbReference type="GO" id="GO:0008270">
    <property type="term" value="F:zinc ion binding"/>
    <property type="evidence" value="ECO:0007669"/>
    <property type="project" value="TreeGrafter"/>
</dbReference>
<evidence type="ECO:0000256" key="3">
    <source>
        <dbReference type="ARBA" id="ARBA00022833"/>
    </source>
</evidence>
<dbReference type="PANTHER" id="PTHR12857">
    <property type="entry name" value="CXXC MOTIF CONTAINING ZINC BINDING PROTEIN"/>
    <property type="match status" value="1"/>
</dbReference>
<keyword evidence="3" id="KW-0862">Zinc</keyword>
<organism evidence="4">
    <name type="scientific">Lynceus sp. MCZ IZ 141354</name>
    <dbReference type="NCBI Taxonomy" id="1930659"/>
    <lineage>
        <taxon>Eukaryota</taxon>
        <taxon>Metazoa</taxon>
        <taxon>Ecdysozoa</taxon>
        <taxon>Arthropoda</taxon>
        <taxon>Crustacea</taxon>
        <taxon>Branchiopoda</taxon>
        <taxon>Diplostraca</taxon>
        <taxon>Laevicaudata</taxon>
        <taxon>Lynceidae</taxon>
        <taxon>Lynceus</taxon>
    </lineage>
</organism>
<gene>
    <name evidence="4" type="primary">EOG090X0HQJ</name>
</gene>
<comment type="similarity">
    <text evidence="1">Belongs to the UPF0587 family.</text>
</comment>
<protein>
    <submittedName>
        <fullName evidence="4">EOG090X0HQJ</fullName>
    </submittedName>
</protein>
<dbReference type="EMBL" id="OC989268">
    <property type="protein sequence ID" value="CAG4645923.1"/>
    <property type="molecule type" value="Genomic_DNA"/>
</dbReference>
<evidence type="ECO:0000256" key="1">
    <source>
        <dbReference type="ARBA" id="ARBA00007818"/>
    </source>
</evidence>
<dbReference type="SUPFAM" id="SSF141678">
    <property type="entry name" value="MAL13P1.257-like"/>
    <property type="match status" value="1"/>
</dbReference>